<gene>
    <name evidence="4" type="ORF">RMAR00112_LOCUS318</name>
</gene>
<dbReference type="FunFam" id="3.30.830.10:FF:000015">
    <property type="entry name" value="Putative zinc metalloprotease"/>
    <property type="match status" value="1"/>
</dbReference>
<evidence type="ECO:0000259" key="3">
    <source>
        <dbReference type="Pfam" id="PF05193"/>
    </source>
</evidence>
<dbReference type="InterPro" id="IPR007863">
    <property type="entry name" value="Peptidase_M16_C"/>
</dbReference>
<dbReference type="EMBL" id="HBHW01000435">
    <property type="protein sequence ID" value="CAE0032378.1"/>
    <property type="molecule type" value="Transcribed_RNA"/>
</dbReference>
<organism evidence="4">
    <name type="scientific">Rhodosorus marinus</name>
    <dbReference type="NCBI Taxonomy" id="101924"/>
    <lineage>
        <taxon>Eukaryota</taxon>
        <taxon>Rhodophyta</taxon>
        <taxon>Stylonematophyceae</taxon>
        <taxon>Stylonematales</taxon>
        <taxon>Stylonemataceae</taxon>
        <taxon>Rhodosorus</taxon>
    </lineage>
</organism>
<accession>A0A7S3E5D3</accession>
<feature type="region of interest" description="Disordered" evidence="1">
    <location>
        <begin position="385"/>
        <end position="417"/>
    </location>
</feature>
<feature type="domain" description="Peptidase M16 N-terminal" evidence="2">
    <location>
        <begin position="93"/>
        <end position="181"/>
    </location>
</feature>
<dbReference type="SUPFAM" id="SSF63411">
    <property type="entry name" value="LuxS/MPP-like metallohydrolase"/>
    <property type="match status" value="3"/>
</dbReference>
<dbReference type="PANTHER" id="PTHR43016:SF6">
    <property type="entry name" value="PEPTIDASE M16 N-TERMINAL DOMAIN-CONTAINING PROTEIN"/>
    <property type="match status" value="1"/>
</dbReference>
<feature type="domain" description="Peptidase M16 C-terminal" evidence="3">
    <location>
        <begin position="229"/>
        <end position="353"/>
    </location>
</feature>
<dbReference type="InterPro" id="IPR011249">
    <property type="entry name" value="Metalloenz_LuxS/M16"/>
</dbReference>
<dbReference type="Pfam" id="PF05193">
    <property type="entry name" value="Peptidase_M16_C"/>
    <property type="match status" value="1"/>
</dbReference>
<name>A0A7S3E5D3_9RHOD</name>
<dbReference type="PANTHER" id="PTHR43016">
    <property type="entry name" value="PRESEQUENCE PROTEASE"/>
    <property type="match status" value="1"/>
</dbReference>
<dbReference type="GO" id="GO:0046872">
    <property type="term" value="F:metal ion binding"/>
    <property type="evidence" value="ECO:0007669"/>
    <property type="project" value="InterPro"/>
</dbReference>
<feature type="region of interest" description="Disordered" evidence="1">
    <location>
        <begin position="551"/>
        <end position="570"/>
    </location>
</feature>
<dbReference type="InterPro" id="IPR011765">
    <property type="entry name" value="Pept_M16_N"/>
</dbReference>
<reference evidence="4" key="1">
    <citation type="submission" date="2021-01" db="EMBL/GenBank/DDBJ databases">
        <authorList>
            <person name="Corre E."/>
            <person name="Pelletier E."/>
            <person name="Niang G."/>
            <person name="Scheremetjew M."/>
            <person name="Finn R."/>
            <person name="Kale V."/>
            <person name="Holt S."/>
            <person name="Cochrane G."/>
            <person name="Meng A."/>
            <person name="Brown T."/>
            <person name="Cohen L."/>
        </authorList>
    </citation>
    <scope>NUCLEOTIDE SEQUENCE</scope>
    <source>
        <strain evidence="4">CCMP 769</strain>
    </source>
</reference>
<dbReference type="AlphaFoldDB" id="A0A7S3E5D3"/>
<evidence type="ECO:0008006" key="5">
    <source>
        <dbReference type="Google" id="ProtNLM"/>
    </source>
</evidence>
<evidence type="ECO:0000256" key="1">
    <source>
        <dbReference type="SAM" id="MobiDB-lite"/>
    </source>
</evidence>
<evidence type="ECO:0000313" key="4">
    <source>
        <dbReference type="EMBL" id="CAE0032378.1"/>
    </source>
</evidence>
<protein>
    <recommendedName>
        <fullName evidence="5">Peptidase M16 N-terminal domain-containing protein</fullName>
    </recommendedName>
</protein>
<evidence type="ECO:0000259" key="2">
    <source>
        <dbReference type="Pfam" id="PF00675"/>
    </source>
</evidence>
<dbReference type="Pfam" id="PF00675">
    <property type="entry name" value="Peptidase_M16"/>
    <property type="match status" value="1"/>
</dbReference>
<feature type="compositionally biased region" description="Acidic residues" evidence="1">
    <location>
        <begin position="386"/>
        <end position="417"/>
    </location>
</feature>
<sequence length="1071" mass="118954">MLTGFVLSAGCMRRFIKRSSRRGASSVDSMPQAYARGVVRAASESTRHAPSSSVPSSTVSYFKSGAKVVLFRAPGPICSATVAVATTPVSDGGHPHCLEHLIFMGSEKYPRRGFLDMLATRSYSDGTNAWTCEDHTAYTISTAGAEGLLRVLPVYLDHILNPKFDDEQFQQEVYHVRQDGEEAGVVFQEMRGRENTEGDILSSAWHRSLFKGTFLSYECGGKTENIAQLTRDEVERFHKANYRRSNMTVILVGGDDLDLPEFMSAMKPALEEGMTGSYLEISPDQRLLPSEKILLSEPLEQRKLFPAADEDVGSLTIVWHGPKLSDVRNTLAVETILRFLTENEASLLNRRFTEVVNPFCSSIDYSVELFPTTVFILGFGGIPNDDGGESLPEEGDEQHEQDGSDQMDLEEEEEEEEEFVQDRGLLEPGIMSELVMQELSSVVDNGFPGGVEAIKETILRYRRNLLLELENNVHSHVVDALIPDAVHEDGLEIGTRLRQEFEALETLLDEGEEFWKSVASQWLVKNRSRASFVGKPSRDLSTQLQRQRAESAAVRRSSMNRAKADPKPSSIDLSSVTFPNLPDATRIAKLPCTVNRIDCHSQTIQVESAFSGISIVVDTKHISKELREHLPLFCSLLFCVDVLRDDGSVEGYESFVRRLSEATIHCYAGVGRNAGTFRAGAVPSCVVIDVSTESGREAQAMEMVLQSVFRSCLSCERVSAMLSNLNSDATEAIREGDVVCRAFSRLLHEHALGSSDSNAAVLTVIQQHEVLRRLQKMKTTEVVEKLEQLRAELFEASTPFIHVGSRDPKPIIEKTRSLWNKAAGRVPDTEKITHYRHERPKKYQEIKTSSKVDTNVIVPIAGVQSGYFRLQVDCPVHHEHPDYFALEVLCEMWSRTEGPLYNGIRGEGLAYGASLWLSPIHEQLVVSISESSSPNEAWDVFVTLLTESLEGEMAETTSLEMDAAKAAVLYQMHGDRMTPSMASDLAFAGAARGVIAGNEEFARREKLLHDVTIEDLKRVQRAHLDRLLRPENGISVVTCGLGSSESIRSGFKRSKCPILLHEQALDVLMSD</sequence>
<proteinExistence type="predicted"/>
<dbReference type="Gene3D" id="3.30.830.10">
    <property type="entry name" value="Metalloenzyme, LuxS/M16 peptidase-like"/>
    <property type="match status" value="4"/>
</dbReference>